<dbReference type="PANTHER" id="PTHR35895:SF1">
    <property type="entry name" value="LIPID-BINDING SERUM GLYCOPROTEIN C-TERMINAL DOMAIN-CONTAINING PROTEIN"/>
    <property type="match status" value="1"/>
</dbReference>
<proteinExistence type="predicted"/>
<dbReference type="GO" id="GO:0000329">
    <property type="term" value="C:fungal-type vacuole membrane"/>
    <property type="evidence" value="ECO:0007669"/>
    <property type="project" value="InterPro"/>
</dbReference>
<dbReference type="AlphaFoldDB" id="A0A9N9G6V5"/>
<dbReference type="OrthoDB" id="2417659at2759"/>
<evidence type="ECO:0000313" key="2">
    <source>
        <dbReference type="Proteomes" id="UP000789405"/>
    </source>
</evidence>
<evidence type="ECO:0000313" key="1">
    <source>
        <dbReference type="EMBL" id="CAG8589054.1"/>
    </source>
</evidence>
<dbReference type="Pfam" id="PF12505">
    <property type="entry name" value="DUF3712"/>
    <property type="match status" value="2"/>
</dbReference>
<gene>
    <name evidence="1" type="ORF">DERYTH_LOCUS7071</name>
</gene>
<reference evidence="1" key="1">
    <citation type="submission" date="2021-06" db="EMBL/GenBank/DDBJ databases">
        <authorList>
            <person name="Kallberg Y."/>
            <person name="Tangrot J."/>
            <person name="Rosling A."/>
        </authorList>
    </citation>
    <scope>NUCLEOTIDE SEQUENCE</scope>
    <source>
        <strain evidence="1">MA453B</strain>
    </source>
</reference>
<dbReference type="InterPro" id="IPR022185">
    <property type="entry name" value="DUF3712"/>
</dbReference>
<dbReference type="PANTHER" id="PTHR35895">
    <property type="entry name" value="CHROMOSOME 16, WHOLE GENOME SHOTGUN SEQUENCE"/>
    <property type="match status" value="1"/>
</dbReference>
<name>A0A9N9G6V5_9GLOM</name>
<dbReference type="InterPro" id="IPR046368">
    <property type="entry name" value="Tag1"/>
</dbReference>
<comment type="caution">
    <text evidence="1">The sequence shown here is derived from an EMBL/GenBank/DDBJ whole genome shotgun (WGS) entry which is preliminary data.</text>
</comment>
<keyword evidence="2" id="KW-1185">Reference proteome</keyword>
<protein>
    <submittedName>
        <fullName evidence="1">752_t:CDS:1</fullName>
    </submittedName>
</protein>
<dbReference type="Proteomes" id="UP000789405">
    <property type="component" value="Unassembled WGS sequence"/>
</dbReference>
<organism evidence="1 2">
    <name type="scientific">Dentiscutata erythropus</name>
    <dbReference type="NCBI Taxonomy" id="1348616"/>
    <lineage>
        <taxon>Eukaryota</taxon>
        <taxon>Fungi</taxon>
        <taxon>Fungi incertae sedis</taxon>
        <taxon>Mucoromycota</taxon>
        <taxon>Glomeromycotina</taxon>
        <taxon>Glomeromycetes</taxon>
        <taxon>Diversisporales</taxon>
        <taxon>Gigasporaceae</taxon>
        <taxon>Dentiscutata</taxon>
    </lineage>
</organism>
<dbReference type="EMBL" id="CAJVPY010003340">
    <property type="protein sequence ID" value="CAG8589054.1"/>
    <property type="molecule type" value="Genomic_DNA"/>
</dbReference>
<sequence>MEINYQESNEWRNEATSENHILNYQESNKWRDETSESHDLNYQESNEWHNETSESHDLSRLISGPTLAFINVRLTNLTENNFFVTFSVINTESHPLEITFLNDIQVSFEHTIIGKMSMSNKTINVTPQKNVKLEVKFIPSGDFNSFSRFLFTNEKLDWHLEGNTSVKFMAQDPIKVRLSKHIEFDGMKVLAVNNIDAPSEYPDGGISVSMNITNASQIRIKLGKTSFDIIYMNQIIGKISSTCFSTDRNTLSFSGCLLPANTKEEIDAMTNAFYKFLSGEELQLTFDARGSSVSWLNKITLTIVITKETKINFNYEFIKSAWDFKFDPNDQHSPKLSLQYGLKYSNLFPLGIHGISGKIILIYKGSQFATLSIPYSTATDSLGIIESSFTTKLKITSEDSKDLFNEIAKKIFMAEDVIFTVEGVLNVILKTPIGDIDMKKIQFNFDKNIKCKIQPGIIINSMEIIDATKDAIEIRASATITNPSNIRVDLSSNVEFDLISDQNIKVANMIIENFKLKRGNEDVIVKLNNNTTLIDSLREVFKAIKLEALFPGINARFINEIEVSLRTKDSFMLHNPLKTKLYIFGFNSKVFNLENKQIAVGITERSDVGTVVEPGQAKRIRIENTNMDIGNAIRNIKDCVNGVKENVECVLMFGIGEDINNLFKINVSFLY</sequence>
<accession>A0A9N9G6V5</accession>